<dbReference type="Gene3D" id="3.90.550.10">
    <property type="entry name" value="Spore Coat Polysaccharide Biosynthesis Protein SpsA, Chain A"/>
    <property type="match status" value="1"/>
</dbReference>
<feature type="transmembrane region" description="Helical" evidence="2">
    <location>
        <begin position="370"/>
        <end position="392"/>
    </location>
</feature>
<dbReference type="Proteomes" id="UP000886520">
    <property type="component" value="Chromosome 12"/>
</dbReference>
<feature type="transmembrane region" description="Helical" evidence="2">
    <location>
        <begin position="413"/>
        <end position="434"/>
    </location>
</feature>
<dbReference type="InterPro" id="IPR050587">
    <property type="entry name" value="GNT1/Glycosyltrans_8"/>
</dbReference>
<evidence type="ECO:0000256" key="3">
    <source>
        <dbReference type="SAM" id="SignalP"/>
    </source>
</evidence>
<protein>
    <recommendedName>
        <fullName evidence="6">Glucuronosyltransferase PGSIP8</fullName>
    </recommendedName>
</protein>
<feature type="signal peptide" evidence="3">
    <location>
        <begin position="1"/>
        <end position="27"/>
    </location>
</feature>
<gene>
    <name evidence="4" type="ORF">GOP47_0012740</name>
</gene>
<feature type="transmembrane region" description="Helical" evidence="2">
    <location>
        <begin position="446"/>
        <end position="467"/>
    </location>
</feature>
<reference evidence="4" key="1">
    <citation type="submission" date="2021-01" db="EMBL/GenBank/DDBJ databases">
        <title>Adiantum capillus-veneris genome.</title>
        <authorList>
            <person name="Fang Y."/>
            <person name="Liao Q."/>
        </authorList>
    </citation>
    <scope>NUCLEOTIDE SEQUENCE</scope>
    <source>
        <strain evidence="4">H3</strain>
        <tissue evidence="4">Leaf</tissue>
    </source>
</reference>
<feature type="chain" id="PRO_5039439592" description="Glucuronosyltransferase PGSIP8" evidence="3">
    <location>
        <begin position="28"/>
        <end position="553"/>
    </location>
</feature>
<organism evidence="4 5">
    <name type="scientific">Adiantum capillus-veneris</name>
    <name type="common">Maidenhair fern</name>
    <dbReference type="NCBI Taxonomy" id="13818"/>
    <lineage>
        <taxon>Eukaryota</taxon>
        <taxon>Viridiplantae</taxon>
        <taxon>Streptophyta</taxon>
        <taxon>Embryophyta</taxon>
        <taxon>Tracheophyta</taxon>
        <taxon>Polypodiopsida</taxon>
        <taxon>Polypodiidae</taxon>
        <taxon>Polypodiales</taxon>
        <taxon>Pteridineae</taxon>
        <taxon>Pteridaceae</taxon>
        <taxon>Vittarioideae</taxon>
        <taxon>Adiantum</taxon>
    </lineage>
</organism>
<dbReference type="AlphaFoldDB" id="A0A9D4UR88"/>
<keyword evidence="1" id="KW-0464">Manganese</keyword>
<evidence type="ECO:0000313" key="5">
    <source>
        <dbReference type="Proteomes" id="UP000886520"/>
    </source>
</evidence>
<dbReference type="EMBL" id="JABFUD020000012">
    <property type="protein sequence ID" value="KAI5072634.1"/>
    <property type="molecule type" value="Genomic_DNA"/>
</dbReference>
<feature type="transmembrane region" description="Helical" evidence="2">
    <location>
        <begin position="497"/>
        <end position="518"/>
    </location>
</feature>
<keyword evidence="2" id="KW-0472">Membrane</keyword>
<evidence type="ECO:0000256" key="1">
    <source>
        <dbReference type="ARBA" id="ARBA00023211"/>
    </source>
</evidence>
<name>A0A9D4UR88_ADICA</name>
<dbReference type="OrthoDB" id="2014201at2759"/>
<evidence type="ECO:0008006" key="6">
    <source>
        <dbReference type="Google" id="ProtNLM"/>
    </source>
</evidence>
<dbReference type="PANTHER" id="PTHR11183">
    <property type="entry name" value="GLYCOGENIN SUBFAMILY MEMBER"/>
    <property type="match status" value="1"/>
</dbReference>
<sequence>MARRFSVSSSYCVCFTLLLSLLSAASSSRVKGSSSSFSTTRQLPGQAQRFVTSADLQPDLFTSSLINVNHIDNSKIRGEPDSKPILTKSGSSSTTVATANRNAYGTILYVGTPRDYEFYIAARVLLQSLARLRVNADLILIASLDVPQRWAHSFAIEGVRVIRVPNLPNPSKDMPDFDKRFKYSLNKVYAWRLADYERIVMLDVDNVFMRNTDELFLCGQFCAVFIDPCIFHTGLFVLEPSNRVFKEMYDYLSTGKLESFDGADQGFLTSYFSHLLEKPLFYPPANNATRLNGYYRLPLGYQMDASYFYIRLKWRVPCGANSIITFPSASLLKPWYWWSWPVLPLGLAWHDQRKATIGYSEESSVLLAESFIYCCLIVLATAAWLGFIPSLHMDGDQLFKSCVPRRLWMKHEAVYALLCAKVLPPIGVITSFLFPFWMIPTTSHPLAGWGVFLLGSFSLLITLIAIFGFNQSPALTPWLLIFLSLLVMAFPSYNNGIIRMLAIFGFGAFSTPFLWWSLKTISIGKCLNAEREPGKTSPVLKVASQALTRNCAD</sequence>
<evidence type="ECO:0000313" key="4">
    <source>
        <dbReference type="EMBL" id="KAI5072634.1"/>
    </source>
</evidence>
<proteinExistence type="predicted"/>
<feature type="transmembrane region" description="Helical" evidence="2">
    <location>
        <begin position="474"/>
        <end position="491"/>
    </location>
</feature>
<comment type="caution">
    <text evidence="4">The sequence shown here is derived from an EMBL/GenBank/DDBJ whole genome shotgun (WGS) entry which is preliminary data.</text>
</comment>
<keyword evidence="5" id="KW-1185">Reference proteome</keyword>
<keyword evidence="3" id="KW-0732">Signal</keyword>
<dbReference type="SUPFAM" id="SSF53448">
    <property type="entry name" value="Nucleotide-diphospho-sugar transferases"/>
    <property type="match status" value="1"/>
</dbReference>
<evidence type="ECO:0000256" key="2">
    <source>
        <dbReference type="SAM" id="Phobius"/>
    </source>
</evidence>
<dbReference type="CDD" id="cd02537">
    <property type="entry name" value="GT8_Glycogenin"/>
    <property type="match status" value="1"/>
</dbReference>
<keyword evidence="2" id="KW-0812">Transmembrane</keyword>
<accession>A0A9D4UR88</accession>
<keyword evidence="2" id="KW-1133">Transmembrane helix</keyword>
<dbReference type="InterPro" id="IPR029044">
    <property type="entry name" value="Nucleotide-diphossugar_trans"/>
</dbReference>